<feature type="transmembrane region" description="Helical" evidence="9">
    <location>
        <begin position="53"/>
        <end position="74"/>
    </location>
</feature>
<dbReference type="Proteomes" id="UP000002630">
    <property type="component" value="Unassembled WGS sequence"/>
</dbReference>
<dbReference type="eggNOG" id="ENOG502S8RN">
    <property type="taxonomic scope" value="Eukaryota"/>
</dbReference>
<keyword evidence="6 9" id="KW-1133">Transmembrane helix</keyword>
<sequence length="120" mass="13102">MCGATFGKTGRHNRSKVCHVPCTRVNCTREKRGAGSSGSNRNASDRMAFPTPVLSGTLGFFFGCLFLLGIMKAGQLSGSLSKDNTGIGFTVVITSAFSMWLLWAMAWFHQWHPLITPEFP</sequence>
<evidence type="ECO:0000256" key="3">
    <source>
        <dbReference type="ARBA" id="ARBA00022448"/>
    </source>
</evidence>
<evidence type="ECO:0000256" key="2">
    <source>
        <dbReference type="ARBA" id="ARBA00008328"/>
    </source>
</evidence>
<reference evidence="10 11" key="1">
    <citation type="journal article" date="2010" name="Nature">
        <title>The Ectocarpus genome and the independent evolution of multicellularity in brown algae.</title>
        <authorList>
            <person name="Cock J.M."/>
            <person name="Sterck L."/>
            <person name="Rouze P."/>
            <person name="Scornet D."/>
            <person name="Allen A.E."/>
            <person name="Amoutzias G."/>
            <person name="Anthouard V."/>
            <person name="Artiguenave F."/>
            <person name="Aury J.M."/>
            <person name="Badger J.H."/>
            <person name="Beszteri B."/>
            <person name="Billiau K."/>
            <person name="Bonnet E."/>
            <person name="Bothwell J.H."/>
            <person name="Bowler C."/>
            <person name="Boyen C."/>
            <person name="Brownlee C."/>
            <person name="Carrano C.J."/>
            <person name="Charrier B."/>
            <person name="Cho G.Y."/>
            <person name="Coelho S.M."/>
            <person name="Collen J."/>
            <person name="Corre E."/>
            <person name="Da Silva C."/>
            <person name="Delage L."/>
            <person name="Delaroque N."/>
            <person name="Dittami S.M."/>
            <person name="Doulbeau S."/>
            <person name="Elias M."/>
            <person name="Farnham G."/>
            <person name="Gachon C.M."/>
            <person name="Gschloessl B."/>
            <person name="Heesch S."/>
            <person name="Jabbari K."/>
            <person name="Jubin C."/>
            <person name="Kawai H."/>
            <person name="Kimura K."/>
            <person name="Kloareg B."/>
            <person name="Kupper F.C."/>
            <person name="Lang D."/>
            <person name="Le Bail A."/>
            <person name="Leblanc C."/>
            <person name="Lerouge P."/>
            <person name="Lohr M."/>
            <person name="Lopez P.J."/>
            <person name="Martens C."/>
            <person name="Maumus F."/>
            <person name="Michel G."/>
            <person name="Miranda-Saavedra D."/>
            <person name="Morales J."/>
            <person name="Moreau H."/>
            <person name="Motomura T."/>
            <person name="Nagasato C."/>
            <person name="Napoli C.A."/>
            <person name="Nelson D.R."/>
            <person name="Nyvall-Collen P."/>
            <person name="Peters A.F."/>
            <person name="Pommier C."/>
            <person name="Potin P."/>
            <person name="Poulain J."/>
            <person name="Quesneville H."/>
            <person name="Read B."/>
            <person name="Rensing S.A."/>
            <person name="Ritter A."/>
            <person name="Rousvoal S."/>
            <person name="Samanta M."/>
            <person name="Samson G."/>
            <person name="Schroeder D.C."/>
            <person name="Segurens B."/>
            <person name="Strittmatter M."/>
            <person name="Tonon T."/>
            <person name="Tregear J.W."/>
            <person name="Valentin K."/>
            <person name="von Dassow P."/>
            <person name="Yamagishi T."/>
            <person name="Van de Peer Y."/>
            <person name="Wincker P."/>
        </authorList>
    </citation>
    <scope>NUCLEOTIDE SEQUENCE [LARGE SCALE GENOMIC DNA]</scope>
    <source>
        <strain evidence="11">Ec32 / CCAP1310/4</strain>
    </source>
</reference>
<feature type="transmembrane region" description="Helical" evidence="9">
    <location>
        <begin position="86"/>
        <end position="108"/>
    </location>
</feature>
<gene>
    <name evidence="10" type="ORF">Esi_0205_0047</name>
</gene>
<dbReference type="AlphaFoldDB" id="D7FQN7"/>
<dbReference type="EMBL" id="FN649760">
    <property type="protein sequence ID" value="CBJ30632.1"/>
    <property type="molecule type" value="Genomic_DNA"/>
</dbReference>
<evidence type="ECO:0000256" key="6">
    <source>
        <dbReference type="ARBA" id="ARBA00022989"/>
    </source>
</evidence>
<evidence type="ECO:0000256" key="1">
    <source>
        <dbReference type="ARBA" id="ARBA00004141"/>
    </source>
</evidence>
<dbReference type="InParanoid" id="D7FQN7"/>
<evidence type="ECO:0000256" key="7">
    <source>
        <dbReference type="ARBA" id="ARBA00023065"/>
    </source>
</evidence>
<protein>
    <submittedName>
        <fullName evidence="10">Uncharacterized protein</fullName>
    </submittedName>
</protein>
<proteinExistence type="inferred from homology"/>
<keyword evidence="4 9" id="KW-0812">Transmembrane</keyword>
<keyword evidence="11" id="KW-1185">Reference proteome</keyword>
<keyword evidence="7" id="KW-0406">Ion transport</keyword>
<evidence type="ECO:0000256" key="8">
    <source>
        <dbReference type="ARBA" id="ARBA00023136"/>
    </source>
</evidence>
<dbReference type="InterPro" id="IPR008389">
    <property type="entry name" value="ATPase_V0-cplx_e1/e2_su"/>
</dbReference>
<evidence type="ECO:0000313" key="10">
    <source>
        <dbReference type="EMBL" id="CBJ30632.1"/>
    </source>
</evidence>
<keyword evidence="5" id="KW-0375">Hydrogen ion transport</keyword>
<accession>D7FQN7</accession>
<dbReference type="OrthoDB" id="1508846at2759"/>
<dbReference type="GO" id="GO:0033179">
    <property type="term" value="C:proton-transporting V-type ATPase, V0 domain"/>
    <property type="evidence" value="ECO:0007669"/>
    <property type="project" value="InterPro"/>
</dbReference>
<name>D7FQN7_ECTSI</name>
<evidence type="ECO:0000313" key="11">
    <source>
        <dbReference type="Proteomes" id="UP000002630"/>
    </source>
</evidence>
<dbReference type="GO" id="GO:0046961">
    <property type="term" value="F:proton-transporting ATPase activity, rotational mechanism"/>
    <property type="evidence" value="ECO:0007669"/>
    <property type="project" value="InterPro"/>
</dbReference>
<evidence type="ECO:0000256" key="9">
    <source>
        <dbReference type="SAM" id="Phobius"/>
    </source>
</evidence>
<dbReference type="Pfam" id="PF05493">
    <property type="entry name" value="ATP_synt_H"/>
    <property type="match status" value="1"/>
</dbReference>
<evidence type="ECO:0000256" key="4">
    <source>
        <dbReference type="ARBA" id="ARBA00022692"/>
    </source>
</evidence>
<keyword evidence="3" id="KW-0813">Transport</keyword>
<organism evidence="10 11">
    <name type="scientific">Ectocarpus siliculosus</name>
    <name type="common">Brown alga</name>
    <name type="synonym">Conferva siliculosa</name>
    <dbReference type="NCBI Taxonomy" id="2880"/>
    <lineage>
        <taxon>Eukaryota</taxon>
        <taxon>Sar</taxon>
        <taxon>Stramenopiles</taxon>
        <taxon>Ochrophyta</taxon>
        <taxon>PX clade</taxon>
        <taxon>Phaeophyceae</taxon>
        <taxon>Ectocarpales</taxon>
        <taxon>Ectocarpaceae</taxon>
        <taxon>Ectocarpus</taxon>
    </lineage>
</organism>
<keyword evidence="8 9" id="KW-0472">Membrane</keyword>
<evidence type="ECO:0000256" key="5">
    <source>
        <dbReference type="ARBA" id="ARBA00022781"/>
    </source>
</evidence>
<comment type="similarity">
    <text evidence="2">Belongs to the V-ATPase e1/e2 subunit family.</text>
</comment>
<comment type="subcellular location">
    <subcellularLocation>
        <location evidence="1">Membrane</location>
        <topology evidence="1">Multi-pass membrane protein</topology>
    </subcellularLocation>
</comment>